<reference evidence="1" key="3">
    <citation type="submission" date="2023-06" db="EMBL/GenBank/DDBJ databases">
        <authorList>
            <person name="Sun Q."/>
            <person name="Zhou Y."/>
        </authorList>
    </citation>
    <scope>NUCLEOTIDE SEQUENCE</scope>
    <source>
        <strain evidence="1">CGMCC 1.10859</strain>
    </source>
</reference>
<dbReference type="EMBL" id="BNAB01000008">
    <property type="protein sequence ID" value="GHE02182.1"/>
    <property type="molecule type" value="Genomic_DNA"/>
</dbReference>
<keyword evidence="3" id="KW-1185">Reference proteome</keyword>
<gene>
    <name evidence="1" type="ORF">GCM10008024_20770</name>
    <name evidence="2" type="ORF">SAMN05444006_109131</name>
</gene>
<dbReference type="Proteomes" id="UP000199541">
    <property type="component" value="Unassembled WGS sequence"/>
</dbReference>
<evidence type="ECO:0000313" key="4">
    <source>
        <dbReference type="Proteomes" id="UP000634647"/>
    </source>
</evidence>
<comment type="caution">
    <text evidence="1">The sequence shown here is derived from an EMBL/GenBank/DDBJ whole genome shotgun (WGS) entry which is preliminary data.</text>
</comment>
<sequence length="113" mass="12730">MTKDQAKCDARLVAAFTVLGARGIACDRIAVDERAVPYLDRKEVGLSDRVRITLLTMILLDCIGHKDREPNVLVRAEQNRAYRTDMRWLRKHLGAGGIMQPLQEFLALRGLAL</sequence>
<name>A0AAN4USD8_9RHOB</name>
<reference evidence="2 3" key="2">
    <citation type="submission" date="2016-10" db="EMBL/GenBank/DDBJ databases">
        <authorList>
            <person name="Varghese N."/>
            <person name="Submissions S."/>
        </authorList>
    </citation>
    <scope>NUCLEOTIDE SEQUENCE [LARGE SCALE GENOMIC DNA]</scope>
    <source>
        <strain evidence="2 3">DSM 24802</strain>
    </source>
</reference>
<accession>A0AAN4USD8</accession>
<organism evidence="1 4">
    <name type="scientific">Allgaiera indica</name>
    <dbReference type="NCBI Taxonomy" id="765699"/>
    <lineage>
        <taxon>Bacteria</taxon>
        <taxon>Pseudomonadati</taxon>
        <taxon>Pseudomonadota</taxon>
        <taxon>Alphaproteobacteria</taxon>
        <taxon>Rhodobacterales</taxon>
        <taxon>Paracoccaceae</taxon>
        <taxon>Allgaiera</taxon>
    </lineage>
</organism>
<protein>
    <submittedName>
        <fullName evidence="1">Uncharacterized protein</fullName>
    </submittedName>
</protein>
<proteinExistence type="predicted"/>
<dbReference type="Proteomes" id="UP000634647">
    <property type="component" value="Unassembled WGS sequence"/>
</dbReference>
<reference evidence="1" key="1">
    <citation type="journal article" date="2014" name="Int. J. Syst. Evol. Microbiol.">
        <title>Complete genome sequence of Corynebacterium casei LMG S-19264T (=DSM 44701T), isolated from a smear-ripened cheese.</title>
        <authorList>
            <consortium name="US DOE Joint Genome Institute (JGI-PGF)"/>
            <person name="Walter F."/>
            <person name="Albersmeier A."/>
            <person name="Kalinowski J."/>
            <person name="Ruckert C."/>
        </authorList>
    </citation>
    <scope>NUCLEOTIDE SEQUENCE</scope>
    <source>
        <strain evidence="1">CGMCC 1.10859</strain>
    </source>
</reference>
<evidence type="ECO:0000313" key="1">
    <source>
        <dbReference type="EMBL" id="GHE02182.1"/>
    </source>
</evidence>
<evidence type="ECO:0000313" key="2">
    <source>
        <dbReference type="EMBL" id="SDX06253.1"/>
    </source>
</evidence>
<dbReference type="RefSeq" id="WP_035845454.1">
    <property type="nucleotide sequence ID" value="NZ_BNAB01000008.1"/>
</dbReference>
<dbReference type="AlphaFoldDB" id="A0AAN4USD8"/>
<evidence type="ECO:0000313" key="3">
    <source>
        <dbReference type="Proteomes" id="UP000199541"/>
    </source>
</evidence>
<dbReference type="EMBL" id="FNOB01000009">
    <property type="protein sequence ID" value="SDX06253.1"/>
    <property type="molecule type" value="Genomic_DNA"/>
</dbReference>